<dbReference type="EMBL" id="MAXA01000213">
    <property type="protein sequence ID" value="OHV28392.1"/>
    <property type="molecule type" value="Genomic_DNA"/>
</dbReference>
<keyword evidence="4" id="KW-0808">Transferase</keyword>
<evidence type="ECO:0000259" key="10">
    <source>
        <dbReference type="Pfam" id="PF13231"/>
    </source>
</evidence>
<evidence type="ECO:0000313" key="11">
    <source>
        <dbReference type="EMBL" id="OHV28392.1"/>
    </source>
</evidence>
<dbReference type="GO" id="GO:0005886">
    <property type="term" value="C:plasma membrane"/>
    <property type="evidence" value="ECO:0007669"/>
    <property type="project" value="UniProtKB-SubCell"/>
</dbReference>
<feature type="transmembrane region" description="Helical" evidence="9">
    <location>
        <begin position="281"/>
        <end position="300"/>
    </location>
</feature>
<dbReference type="InterPro" id="IPR050297">
    <property type="entry name" value="LipidA_mod_glycosyltrf_83"/>
</dbReference>
<feature type="transmembrane region" description="Helical" evidence="9">
    <location>
        <begin position="337"/>
        <end position="355"/>
    </location>
</feature>
<feature type="transmembrane region" description="Helical" evidence="9">
    <location>
        <begin position="155"/>
        <end position="174"/>
    </location>
</feature>
<evidence type="ECO:0000256" key="5">
    <source>
        <dbReference type="ARBA" id="ARBA00022692"/>
    </source>
</evidence>
<dbReference type="PANTHER" id="PTHR33908:SF3">
    <property type="entry name" value="UNDECAPRENYL PHOSPHATE-ALPHA-4-AMINO-4-DEOXY-L-ARABINOSE ARABINOSYL TRANSFERASE"/>
    <property type="match status" value="1"/>
</dbReference>
<evidence type="ECO:0000313" key="12">
    <source>
        <dbReference type="Proteomes" id="UP000179769"/>
    </source>
</evidence>
<keyword evidence="2" id="KW-1003">Cell membrane</keyword>
<feature type="transmembrane region" description="Helical" evidence="9">
    <location>
        <begin position="29"/>
        <end position="48"/>
    </location>
</feature>
<comment type="subcellular location">
    <subcellularLocation>
        <location evidence="1">Cell membrane</location>
        <topology evidence="1">Multi-pass membrane protein</topology>
    </subcellularLocation>
</comment>
<evidence type="ECO:0000256" key="1">
    <source>
        <dbReference type="ARBA" id="ARBA00004651"/>
    </source>
</evidence>
<dbReference type="GO" id="GO:0009103">
    <property type="term" value="P:lipopolysaccharide biosynthetic process"/>
    <property type="evidence" value="ECO:0007669"/>
    <property type="project" value="TreeGrafter"/>
</dbReference>
<evidence type="ECO:0000256" key="3">
    <source>
        <dbReference type="ARBA" id="ARBA00022676"/>
    </source>
</evidence>
<evidence type="ECO:0000256" key="4">
    <source>
        <dbReference type="ARBA" id="ARBA00022679"/>
    </source>
</evidence>
<protein>
    <recommendedName>
        <fullName evidence="10">Glycosyltransferase RgtA/B/C/D-like domain-containing protein</fullName>
    </recommendedName>
</protein>
<dbReference type="PANTHER" id="PTHR33908">
    <property type="entry name" value="MANNOSYLTRANSFERASE YKCB-RELATED"/>
    <property type="match status" value="1"/>
</dbReference>
<evidence type="ECO:0000256" key="9">
    <source>
        <dbReference type="SAM" id="Phobius"/>
    </source>
</evidence>
<feature type="compositionally biased region" description="Basic and acidic residues" evidence="8">
    <location>
        <begin position="8"/>
        <end position="20"/>
    </location>
</feature>
<feature type="region of interest" description="Disordered" evidence="8">
    <location>
        <begin position="1"/>
        <end position="20"/>
    </location>
</feature>
<organism evidence="11 12">
    <name type="scientific">Parafrankia soli</name>
    <dbReference type="NCBI Taxonomy" id="2599596"/>
    <lineage>
        <taxon>Bacteria</taxon>
        <taxon>Bacillati</taxon>
        <taxon>Actinomycetota</taxon>
        <taxon>Actinomycetes</taxon>
        <taxon>Frankiales</taxon>
        <taxon>Frankiaceae</taxon>
        <taxon>Parafrankia</taxon>
    </lineage>
</organism>
<feature type="transmembrane region" description="Helical" evidence="9">
    <location>
        <begin position="375"/>
        <end position="395"/>
    </location>
</feature>
<evidence type="ECO:0000256" key="8">
    <source>
        <dbReference type="SAM" id="MobiDB-lite"/>
    </source>
</evidence>
<reference evidence="12" key="1">
    <citation type="submission" date="2016-07" db="EMBL/GenBank/DDBJ databases">
        <title>Frankia sp. NRRL B-16219 Genome sequencing.</title>
        <authorList>
            <person name="Ghodhbane-Gtari F."/>
            <person name="Swanson E."/>
            <person name="Gueddou A."/>
            <person name="Louati M."/>
            <person name="Nouioui I."/>
            <person name="Hezbri K."/>
            <person name="Abebe-Akele F."/>
            <person name="Simpson S."/>
            <person name="Morris K."/>
            <person name="Thomas K."/>
            <person name="Gtari M."/>
            <person name="Tisa L.S."/>
        </authorList>
    </citation>
    <scope>NUCLEOTIDE SEQUENCE [LARGE SCALE GENOMIC DNA]</scope>
    <source>
        <strain evidence="12">NRRL B-16219</strain>
    </source>
</reference>
<proteinExistence type="predicted"/>
<dbReference type="OrthoDB" id="5318634at2"/>
<comment type="caution">
    <text evidence="11">The sequence shown here is derived from an EMBL/GenBank/DDBJ whole genome shotgun (WGS) entry which is preliminary data.</text>
</comment>
<accession>A0A1S1Q5K5</accession>
<feature type="transmembrane region" description="Helical" evidence="9">
    <location>
        <begin position="402"/>
        <end position="420"/>
    </location>
</feature>
<feature type="region of interest" description="Disordered" evidence="8">
    <location>
        <begin position="231"/>
        <end position="257"/>
    </location>
</feature>
<dbReference type="Proteomes" id="UP000179769">
    <property type="component" value="Unassembled WGS sequence"/>
</dbReference>
<keyword evidence="5 9" id="KW-0812">Transmembrane</keyword>
<dbReference type="GO" id="GO:0010041">
    <property type="term" value="P:response to iron(III) ion"/>
    <property type="evidence" value="ECO:0007669"/>
    <property type="project" value="TreeGrafter"/>
</dbReference>
<keyword evidence="3" id="KW-0328">Glycosyltransferase</keyword>
<evidence type="ECO:0000256" key="2">
    <source>
        <dbReference type="ARBA" id="ARBA00022475"/>
    </source>
</evidence>
<dbReference type="Pfam" id="PF13231">
    <property type="entry name" value="PMT_2"/>
    <property type="match status" value="1"/>
</dbReference>
<keyword evidence="6 9" id="KW-1133">Transmembrane helix</keyword>
<dbReference type="GO" id="GO:0016763">
    <property type="term" value="F:pentosyltransferase activity"/>
    <property type="evidence" value="ECO:0007669"/>
    <property type="project" value="TreeGrafter"/>
</dbReference>
<dbReference type="AlphaFoldDB" id="A0A1S1Q5K5"/>
<feature type="compositionally biased region" description="Low complexity" evidence="8">
    <location>
        <begin position="233"/>
        <end position="250"/>
    </location>
</feature>
<dbReference type="InterPro" id="IPR038731">
    <property type="entry name" value="RgtA/B/C-like"/>
</dbReference>
<feature type="domain" description="Glycosyltransferase RgtA/B/C/D-like" evidence="10">
    <location>
        <begin position="84"/>
        <end position="213"/>
    </location>
</feature>
<feature type="transmembrane region" description="Helical" evidence="9">
    <location>
        <begin position="426"/>
        <end position="443"/>
    </location>
</feature>
<sequence>MTDVAVRPAEHTPEPVDRVGARPDREHRIFRGALVLIIAAAVVVRFIARQPLWLDEAQSVAIARLPLSGAAPTMWDGLLQDGSPPLYYILLHLWISVFGEGTASVRGMSAVINLGSAVPVFYLGRRLVGDRGAKVAVVLYLTSPFALYFGTETRMYSLIVLLTALGGLALERVLRVPSVKNMVLLAVASGCLALTHYWCLYLLVTVGAWLVGLVVVRPRVAAARAARRGRAGRSGAHSRGGRRPAAPAPADASEQPTAAPELLADAAGGARRAVPTWHPRGPLAGIIGIIAGGLVFAPWLPNFRSQLAHTGTPWGEPASFAAVSHAYGQWAGGPTTLGRLLLFLITGLVAAGIAGRPLGGRFVLLDLKGLEPGRTLFLLATGTLIVAVAAGKLVGNAWADRYTATAFVPFLLVVGLGATMLADRRVFHSVVAVAALVGVIAGTSDVRRERSQAGEAADVLTRLSRPGDILLVCPDQLGPGLARTVPSWLKVYVVPTYAAPDRVDWVDYEERNESANGVAIAQRAIAEAGTNTVFMAGSGAYRTYEELCTQVRATLQTQRPVADEVMEQGLPARVYENYALLRFRAS</sequence>
<dbReference type="RefSeq" id="WP_071063871.1">
    <property type="nucleotide sequence ID" value="NZ_MAXA01000213.1"/>
</dbReference>
<name>A0A1S1Q5K5_9ACTN</name>
<feature type="transmembrane region" description="Helical" evidence="9">
    <location>
        <begin position="183"/>
        <end position="211"/>
    </location>
</feature>
<evidence type="ECO:0000256" key="7">
    <source>
        <dbReference type="ARBA" id="ARBA00023136"/>
    </source>
</evidence>
<keyword evidence="12" id="KW-1185">Reference proteome</keyword>
<gene>
    <name evidence="11" type="ORF">BBK14_03485</name>
</gene>
<keyword evidence="7 9" id="KW-0472">Membrane</keyword>
<evidence type="ECO:0000256" key="6">
    <source>
        <dbReference type="ARBA" id="ARBA00022989"/>
    </source>
</evidence>